<dbReference type="Proteomes" id="UP000002785">
    <property type="component" value="Chromosome"/>
</dbReference>
<organism evidence="2 3">
    <name type="scientific">Streptomyces sviceus (strain ATCC 29083 / DSM 924 / JCM 4929 / NBRC 13980 / NCIMB 11184 / NRRL 5439 / UC 5370)</name>
    <dbReference type="NCBI Taxonomy" id="463191"/>
    <lineage>
        <taxon>Bacteria</taxon>
        <taxon>Bacillati</taxon>
        <taxon>Actinomycetota</taxon>
        <taxon>Actinomycetes</taxon>
        <taxon>Kitasatosporales</taxon>
        <taxon>Streptomycetaceae</taxon>
        <taxon>Streptomyces</taxon>
    </lineage>
</organism>
<reference evidence="2" key="1">
    <citation type="submission" date="2009-10" db="EMBL/GenBank/DDBJ databases">
        <title>The genome sequence of Streptomyces sviceus strain ATCC 29083.</title>
        <authorList>
            <consortium name="The Broad Institute Genome Sequencing Platform"/>
            <consortium name="Broad Institute Microbial Sequencing Center"/>
            <person name="Fischbach M."/>
            <person name="Godfrey P."/>
            <person name="Ward D."/>
            <person name="Young S."/>
            <person name="Zeng Q."/>
            <person name="Koehrsen M."/>
            <person name="Alvarado L."/>
            <person name="Berlin A.M."/>
            <person name="Bochicchio J."/>
            <person name="Borenstein D."/>
            <person name="Chapman S.B."/>
            <person name="Chen Z."/>
            <person name="Engels R."/>
            <person name="Freedman E."/>
            <person name="Gellesch M."/>
            <person name="Goldberg J."/>
            <person name="Griggs A."/>
            <person name="Gujja S."/>
            <person name="Heilman E.R."/>
            <person name="Heiman D.I."/>
            <person name="Hepburn T.A."/>
            <person name="Howarth C."/>
            <person name="Jen D."/>
            <person name="Larson L."/>
            <person name="Lewis B."/>
            <person name="Mehta T."/>
            <person name="Park D."/>
            <person name="Pearson M."/>
            <person name="Richards J."/>
            <person name="Roberts A."/>
            <person name="Saif S."/>
            <person name="Shea T.D."/>
            <person name="Shenoy N."/>
            <person name="Sisk P."/>
            <person name="Stolte C."/>
            <person name="Sykes S.N."/>
            <person name="Thomson T."/>
            <person name="Walk T."/>
            <person name="White J."/>
            <person name="Yandava C."/>
            <person name="Straight P."/>
            <person name="Clardy J."/>
            <person name="Hung D."/>
            <person name="Kolter R."/>
            <person name="Mekalanos J."/>
            <person name="Walker S."/>
            <person name="Walsh C.T."/>
            <person name="Wieland-Brown L.C."/>
            <person name="Haas B."/>
            <person name="Nusbaum C."/>
            <person name="Birren B."/>
        </authorList>
    </citation>
    <scope>NUCLEOTIDE SEQUENCE [LARGE SCALE GENOMIC DNA]</scope>
    <source>
        <strain evidence="2">ATCC 29083</strain>
    </source>
</reference>
<dbReference type="HOGENOM" id="CLU_2669648_0_0_11"/>
<gene>
    <name evidence="2" type="ORF">SSEG_10825</name>
</gene>
<name>D6XAC4_STRX2</name>
<keyword evidence="3" id="KW-1185">Reference proteome</keyword>
<dbReference type="AlphaFoldDB" id="D6XAC4"/>
<feature type="compositionally biased region" description="Low complexity" evidence="1">
    <location>
        <begin position="56"/>
        <end position="69"/>
    </location>
</feature>
<sequence length="75" mass="7832">MWSALVRPSSASGRTQGETLLLDGLPDPRGRLEDMGAVLGPEPARPWGSMSITRISSEPSPGMPPEGLSAGCRSL</sequence>
<evidence type="ECO:0000256" key="1">
    <source>
        <dbReference type="SAM" id="MobiDB-lite"/>
    </source>
</evidence>
<feature type="region of interest" description="Disordered" evidence="1">
    <location>
        <begin position="1"/>
        <end position="75"/>
    </location>
</feature>
<dbReference type="EMBL" id="CM000951">
    <property type="protein sequence ID" value="EFH28587.1"/>
    <property type="molecule type" value="Genomic_DNA"/>
</dbReference>
<protein>
    <submittedName>
        <fullName evidence="2">Uncharacterized protein</fullName>
    </submittedName>
</protein>
<proteinExistence type="predicted"/>
<accession>D6XAC4</accession>
<evidence type="ECO:0000313" key="2">
    <source>
        <dbReference type="EMBL" id="EFH28587.1"/>
    </source>
</evidence>
<feature type="compositionally biased region" description="Polar residues" evidence="1">
    <location>
        <begin position="9"/>
        <end position="18"/>
    </location>
</feature>
<evidence type="ECO:0000313" key="3">
    <source>
        <dbReference type="Proteomes" id="UP000002785"/>
    </source>
</evidence>